<keyword evidence="2" id="KW-1185">Reference proteome</keyword>
<reference evidence="1" key="1">
    <citation type="submission" date="2018-02" db="EMBL/GenBank/DDBJ databases">
        <authorList>
            <person name="Vasarhelyi B.M."/>
            <person name="Deshmukh S."/>
            <person name="Balint B."/>
            <person name="Kukolya J."/>
        </authorList>
    </citation>
    <scope>NUCLEOTIDE SEQUENCE</scope>
    <source>
        <strain evidence="1">KB22</strain>
    </source>
</reference>
<evidence type="ECO:0000313" key="1">
    <source>
        <dbReference type="EMBL" id="MBE8712347.1"/>
    </source>
</evidence>
<comment type="caution">
    <text evidence="1">The sequence shown here is derived from an EMBL/GenBank/DDBJ whole genome shotgun (WGS) entry which is preliminary data.</text>
</comment>
<name>A0A928YPD0_9SPHI</name>
<dbReference type="RefSeq" id="WP_196934685.1">
    <property type="nucleotide sequence ID" value="NZ_MU158698.1"/>
</dbReference>
<dbReference type="Proteomes" id="UP000616201">
    <property type="component" value="Unassembled WGS sequence"/>
</dbReference>
<gene>
    <name evidence="1" type="ORF">C4F49_01455</name>
</gene>
<protein>
    <recommendedName>
        <fullName evidence="3">Nucleotidyltransferase family protein</fullName>
    </recommendedName>
</protein>
<proteinExistence type="predicted"/>
<dbReference type="InterPro" id="IPR039498">
    <property type="entry name" value="NTP_transf_5"/>
</dbReference>
<evidence type="ECO:0000313" key="2">
    <source>
        <dbReference type="Proteomes" id="UP000616201"/>
    </source>
</evidence>
<accession>A0A928YPD0</accession>
<dbReference type="AlphaFoldDB" id="A0A928YPD0"/>
<organism evidence="1 2">
    <name type="scientific">Sphingobacterium hungaricum</name>
    <dbReference type="NCBI Taxonomy" id="2082723"/>
    <lineage>
        <taxon>Bacteria</taxon>
        <taxon>Pseudomonadati</taxon>
        <taxon>Bacteroidota</taxon>
        <taxon>Sphingobacteriia</taxon>
        <taxon>Sphingobacteriales</taxon>
        <taxon>Sphingobacteriaceae</taxon>
        <taxon>Sphingobacterium</taxon>
    </lineage>
</organism>
<dbReference type="Pfam" id="PF14907">
    <property type="entry name" value="NTP_transf_5"/>
    <property type="match status" value="1"/>
</dbReference>
<sequence length="364" mass="42562">MANVVRDVFFSLLQSGLWNRAIELSGSFPLNNEQWREVFIMSSNHTVEAIVFDGLNQLPVEYFPPKNLLLEWTVKVDRIERRNLWMNKIISQQAKFFKNLTIQPLLLKGQGIASTYINPLHRVCGDIDWYLQNKKDYDAVNRKLSNLGVEITFTAGFSCSYSWNQCEVEHHKKIFDIHNPFSYGFLRKIEKEEFNKKQELTIEGETVFLPSPLLTFVQINAHILKHLLSFGIGMRQLCDSARICYVYKDLFDGGKLKAVYKRLGILKWIELLHVLLVKFIGLPKEYLPFPMQEDKNADWMMEEILTAGNFGFYDSRVNLEKERADNVRVDSVSRLKSNFLKYIPYAPMEAIFFPVTQFYSKFVH</sequence>
<evidence type="ECO:0008006" key="3">
    <source>
        <dbReference type="Google" id="ProtNLM"/>
    </source>
</evidence>
<dbReference type="EMBL" id="PRDK01000001">
    <property type="protein sequence ID" value="MBE8712347.1"/>
    <property type="molecule type" value="Genomic_DNA"/>
</dbReference>